<keyword evidence="3" id="KW-1185">Reference proteome</keyword>
<evidence type="ECO:0000256" key="1">
    <source>
        <dbReference type="SAM" id="SignalP"/>
    </source>
</evidence>
<dbReference type="Proteomes" id="UP000186228">
    <property type="component" value="Unassembled WGS sequence"/>
</dbReference>
<dbReference type="OrthoDB" id="8074550at2"/>
<protein>
    <submittedName>
        <fullName evidence="2">Uncharacterized protein</fullName>
    </submittedName>
</protein>
<reference evidence="3" key="1">
    <citation type="submission" date="2016-08" db="EMBL/GenBank/DDBJ databases">
        <authorList>
            <person name="Varghese N."/>
            <person name="Submissions Spin"/>
        </authorList>
    </citation>
    <scope>NUCLEOTIDE SEQUENCE [LARGE SCALE GENOMIC DNA]</scope>
    <source>
        <strain evidence="3">CCBAU 57015</strain>
    </source>
</reference>
<dbReference type="EMBL" id="FMAC01000001">
    <property type="protein sequence ID" value="SCB12479.1"/>
    <property type="molecule type" value="Genomic_DNA"/>
</dbReference>
<proteinExistence type="predicted"/>
<gene>
    <name evidence="2" type="ORF">GA0061100_1011114</name>
</gene>
<dbReference type="RefSeq" id="WP_083961273.1">
    <property type="nucleotide sequence ID" value="NZ_FMAC01000001.1"/>
</dbReference>
<evidence type="ECO:0000313" key="3">
    <source>
        <dbReference type="Proteomes" id="UP000186228"/>
    </source>
</evidence>
<evidence type="ECO:0000313" key="2">
    <source>
        <dbReference type="EMBL" id="SCB12479.1"/>
    </source>
</evidence>
<organism evidence="2 3">
    <name type="scientific">Rhizobium hainanense</name>
    <dbReference type="NCBI Taxonomy" id="52131"/>
    <lineage>
        <taxon>Bacteria</taxon>
        <taxon>Pseudomonadati</taxon>
        <taxon>Pseudomonadota</taxon>
        <taxon>Alphaproteobacteria</taxon>
        <taxon>Hyphomicrobiales</taxon>
        <taxon>Rhizobiaceae</taxon>
        <taxon>Rhizobium/Agrobacterium group</taxon>
        <taxon>Rhizobium</taxon>
    </lineage>
</organism>
<accession>A0A1C3UAK3</accession>
<sequence length="139" mass="14785">MPAAVGIFLAAGLSLPAGAIVTAVNDLVPGVKDFRMQVIHKAKDEVDWPFVAESGVLACAKVLNKPAVYFVPDQKPEATRAFVLDTDLFGMSLVNIGMTNVLKPYGSLEALLKRITPFVTMGRRLCAQPPGTSLTGSEL</sequence>
<feature type="chain" id="PRO_5008682917" evidence="1">
    <location>
        <begin position="20"/>
        <end position="139"/>
    </location>
</feature>
<dbReference type="STRING" id="52131.GA0061100_1011114"/>
<name>A0A1C3UAK3_9HYPH</name>
<keyword evidence="1" id="KW-0732">Signal</keyword>
<dbReference type="AlphaFoldDB" id="A0A1C3UAK3"/>
<feature type="signal peptide" evidence="1">
    <location>
        <begin position="1"/>
        <end position="19"/>
    </location>
</feature>